<protein>
    <submittedName>
        <fullName evidence="1">Uncharacterized protein</fullName>
    </submittedName>
</protein>
<organism evidence="1 2">
    <name type="scientific">Acinetobacter tjernbergiae DSM 14971 = CIP 107465</name>
    <dbReference type="NCBI Taxonomy" id="1120928"/>
    <lineage>
        <taxon>Bacteria</taxon>
        <taxon>Pseudomonadati</taxon>
        <taxon>Pseudomonadota</taxon>
        <taxon>Gammaproteobacteria</taxon>
        <taxon>Moraxellales</taxon>
        <taxon>Moraxellaceae</taxon>
        <taxon>Acinetobacter</taxon>
    </lineage>
</organism>
<evidence type="ECO:0000313" key="2">
    <source>
        <dbReference type="Proteomes" id="UP000017404"/>
    </source>
</evidence>
<dbReference type="RefSeq" id="WP_018679922.1">
    <property type="nucleotide sequence ID" value="NZ_AYEV01000024.1"/>
</dbReference>
<proteinExistence type="predicted"/>
<dbReference type="AlphaFoldDB" id="V2UY18"/>
<reference evidence="1 2" key="1">
    <citation type="submission" date="2013-10" db="EMBL/GenBank/DDBJ databases">
        <title>The Genome Sequence of Acinetobacter tjernbergiae CIP107465.</title>
        <authorList>
            <consortium name="The Broad Institute Genomics Platform"/>
            <consortium name="The Broad Institute Genome Sequencing Center for Infectious Disease"/>
            <person name="Cerqueira G."/>
            <person name="Feldgarden M."/>
            <person name="Courvalin P."/>
            <person name="Grillot-Courvalin C."/>
            <person name="Clermont D."/>
            <person name="Rocha E."/>
            <person name="Yoon E.-J."/>
            <person name="Nemec A."/>
            <person name="Young S.K."/>
            <person name="Zeng Q."/>
            <person name="Gargeya S."/>
            <person name="Fitzgerald M."/>
            <person name="Abouelleil A."/>
            <person name="Alvarado L."/>
            <person name="Berlin A.M."/>
            <person name="Chapman S.B."/>
            <person name="Gainer-Dewar J."/>
            <person name="Goldberg J."/>
            <person name="Gnerre S."/>
            <person name="Griggs A."/>
            <person name="Gujja S."/>
            <person name="Hansen M."/>
            <person name="Howarth C."/>
            <person name="Imamovic A."/>
            <person name="Ireland A."/>
            <person name="Larimer J."/>
            <person name="McCowan C."/>
            <person name="Murphy C."/>
            <person name="Pearson M."/>
            <person name="Poon T.W."/>
            <person name="Priest M."/>
            <person name="Roberts A."/>
            <person name="Saif S."/>
            <person name="Shea T."/>
            <person name="Sykes S."/>
            <person name="Wortman J."/>
            <person name="Nusbaum C."/>
            <person name="Birren B."/>
        </authorList>
    </citation>
    <scope>NUCLEOTIDE SEQUENCE [LARGE SCALE GENOMIC DNA]</scope>
    <source>
        <strain evidence="1 2">CIP 107465</strain>
    </source>
</reference>
<dbReference type="OrthoDB" id="9135677at2"/>
<dbReference type="EMBL" id="AYEV01000024">
    <property type="protein sequence ID" value="ESK54892.1"/>
    <property type="molecule type" value="Genomic_DNA"/>
</dbReference>
<dbReference type="Proteomes" id="UP000017404">
    <property type="component" value="Unassembled WGS sequence"/>
</dbReference>
<gene>
    <name evidence="1" type="ORF">F990_02335</name>
</gene>
<dbReference type="eggNOG" id="ENOG5030SQZ">
    <property type="taxonomic scope" value="Bacteria"/>
</dbReference>
<dbReference type="PATRIC" id="fig|1120928.5.peg.2361"/>
<keyword evidence="2" id="KW-1185">Reference proteome</keyword>
<comment type="caution">
    <text evidence="1">The sequence shown here is derived from an EMBL/GenBank/DDBJ whole genome shotgun (WGS) entry which is preliminary data.</text>
</comment>
<accession>V2UY18</accession>
<evidence type="ECO:0000313" key="1">
    <source>
        <dbReference type="EMBL" id="ESK54892.1"/>
    </source>
</evidence>
<sequence length="76" mass="8607">MNYQTGEMIDLDDYVELSGDMTGIIVIIVEDSKYSKSYPKEEWGYLERGLLILSNQAGLIHIPEISGNIKLISKEK</sequence>
<name>V2UY18_9GAMM</name>